<dbReference type="OrthoDB" id="9792424at2"/>
<reference evidence="2 3" key="1">
    <citation type="submission" date="2018-10" db="EMBL/GenBank/DDBJ databases">
        <title>Rhizobium etli, R. leguminosarum and a new Rhizobium genospecies from Phaseolus dumosus.</title>
        <authorList>
            <person name="Ramirez-Puebla S.T."/>
            <person name="Rogel-Hernandez M.A."/>
            <person name="Guerrero G."/>
            <person name="Ormeno-Orrillo E."/>
            <person name="Martinez-Romero J.C."/>
            <person name="Negrete-Yankelevich S."/>
            <person name="Martinez-Romero E."/>
        </authorList>
    </citation>
    <scope>NUCLEOTIDE SEQUENCE [LARGE SCALE GENOMIC DNA]</scope>
    <source>
        <strain evidence="2 3">CCGE525</strain>
    </source>
</reference>
<evidence type="ECO:0000313" key="2">
    <source>
        <dbReference type="EMBL" id="AYG59816.1"/>
    </source>
</evidence>
<keyword evidence="1" id="KW-0812">Transmembrane</keyword>
<dbReference type="EMBL" id="CP032694">
    <property type="protein sequence ID" value="AYG59816.1"/>
    <property type="molecule type" value="Genomic_DNA"/>
</dbReference>
<keyword evidence="1" id="KW-1133">Transmembrane helix</keyword>
<feature type="transmembrane region" description="Helical" evidence="1">
    <location>
        <begin position="353"/>
        <end position="377"/>
    </location>
</feature>
<evidence type="ECO:0000313" key="3">
    <source>
        <dbReference type="Proteomes" id="UP000282195"/>
    </source>
</evidence>
<dbReference type="Proteomes" id="UP000282195">
    <property type="component" value="Chromosome"/>
</dbReference>
<dbReference type="GO" id="GO:0005886">
    <property type="term" value="C:plasma membrane"/>
    <property type="evidence" value="ECO:0007669"/>
    <property type="project" value="TreeGrafter"/>
</dbReference>
<gene>
    <name evidence="2" type="primary">benE</name>
    <name evidence="2" type="ORF">CCGE525_14110</name>
</gene>
<dbReference type="GO" id="GO:0042925">
    <property type="term" value="F:benzoate transmembrane transporter activity"/>
    <property type="evidence" value="ECO:0007669"/>
    <property type="project" value="InterPro"/>
</dbReference>
<evidence type="ECO:0000256" key="1">
    <source>
        <dbReference type="SAM" id="Phobius"/>
    </source>
</evidence>
<dbReference type="PANTHER" id="PTHR30199:SF0">
    <property type="entry name" value="INNER MEMBRANE PROTEIN YDCO"/>
    <property type="match status" value="1"/>
</dbReference>
<feature type="transmembrane region" description="Helical" evidence="1">
    <location>
        <begin position="84"/>
        <end position="110"/>
    </location>
</feature>
<feature type="transmembrane region" description="Helical" evidence="1">
    <location>
        <begin position="42"/>
        <end position="63"/>
    </location>
</feature>
<dbReference type="RefSeq" id="WP_120704820.1">
    <property type="nucleotide sequence ID" value="NZ_CP032694.1"/>
</dbReference>
<feature type="transmembrane region" description="Helical" evidence="1">
    <location>
        <begin position="292"/>
        <end position="316"/>
    </location>
</feature>
<feature type="transmembrane region" description="Helical" evidence="1">
    <location>
        <begin position="143"/>
        <end position="161"/>
    </location>
</feature>
<organism evidence="2 3">
    <name type="scientific">Rhizobium jaguaris</name>
    <dbReference type="NCBI Taxonomy" id="1312183"/>
    <lineage>
        <taxon>Bacteria</taxon>
        <taxon>Pseudomonadati</taxon>
        <taxon>Pseudomonadota</taxon>
        <taxon>Alphaproteobacteria</taxon>
        <taxon>Hyphomicrobiales</taxon>
        <taxon>Rhizobiaceae</taxon>
        <taxon>Rhizobium/Agrobacterium group</taxon>
        <taxon>Rhizobium</taxon>
    </lineage>
</organism>
<accession>A0A387FXJ0</accession>
<feature type="transmembrane region" description="Helical" evidence="1">
    <location>
        <begin position="205"/>
        <end position="230"/>
    </location>
</feature>
<dbReference type="NCBIfam" id="TIGR00843">
    <property type="entry name" value="benE"/>
    <property type="match status" value="1"/>
</dbReference>
<dbReference type="InterPro" id="IPR004711">
    <property type="entry name" value="Benzoate_Transporter"/>
</dbReference>
<sequence length="394" mass="39742">MLKDFSVQSLFMGCLTAFVGFASSFAVVLHGLQAVGATDAQAASALTALSISMGLCAIVLSTATKLPVSIAWSTPGAALLANAGAVEGGFPVAVGAFLVCAALIVIAGLFRPLGRAVAAIPAPLANAMLAGVLLGLCFAPVKAIGFNPLLGLPIIIAWIVVGAFKRLWAVPAALGAFALVLAFGVKVPDGALTSLQHSLLPSVELVRPVFTVAGLISIALPLFIVTMASQNIPGIAVLKVHHYDPRPGPLFAVTGVFSLMSAPFGGHAVNLAAITAAMCAGQDAHADPKRRYWAAIIAGVVYIILGLLAGAVTAFVALAPPILIEAVAGLALVGALSNSALNAFQKAESREAAAITFLVTASGVSFAGISGAFWGLIAGGLMMALSHGVQLLKR</sequence>
<dbReference type="KEGG" id="rjg:CCGE525_14110"/>
<proteinExistence type="predicted"/>
<keyword evidence="1" id="KW-0472">Membrane</keyword>
<dbReference type="AlphaFoldDB" id="A0A387FXJ0"/>
<dbReference type="PANTHER" id="PTHR30199">
    <property type="entry name" value="MFS FAMILY TRANSPORTER, PREDICTED SUBSTRATE BENZOATE"/>
    <property type="match status" value="1"/>
</dbReference>
<feature type="transmembrane region" description="Helical" evidence="1">
    <location>
        <begin position="167"/>
        <end position="185"/>
    </location>
</feature>
<keyword evidence="3" id="KW-1185">Reference proteome</keyword>
<dbReference type="Pfam" id="PF03594">
    <property type="entry name" value="BenE"/>
    <property type="match status" value="1"/>
</dbReference>
<feature type="transmembrane region" description="Helical" evidence="1">
    <location>
        <begin position="116"/>
        <end position="136"/>
    </location>
</feature>
<protein>
    <submittedName>
        <fullName evidence="2">Benzoate transporter BenE</fullName>
    </submittedName>
</protein>
<feature type="transmembrane region" description="Helical" evidence="1">
    <location>
        <begin position="322"/>
        <end position="341"/>
    </location>
</feature>
<name>A0A387FXJ0_9HYPH</name>